<protein>
    <recommendedName>
        <fullName evidence="4">CcmD family protein</fullName>
    </recommendedName>
</protein>
<evidence type="ECO:0000313" key="3">
    <source>
        <dbReference type="Proteomes" id="UP000621631"/>
    </source>
</evidence>
<dbReference type="EMBL" id="JACWEZ010000003">
    <property type="protein sequence ID" value="MBD1222517.1"/>
    <property type="molecule type" value="Genomic_DNA"/>
</dbReference>
<sequence length="56" mass="6530">MMHAFNFFALIPLLIYVGMIAFVIWFAVTLIKTLKEKNSILKEISTKLDQNKHHPN</sequence>
<dbReference type="RefSeq" id="WP_019376305.1">
    <property type="nucleotide sequence ID" value="NZ_CP017962.1"/>
</dbReference>
<dbReference type="Proteomes" id="UP000621631">
    <property type="component" value="Unassembled WGS sequence"/>
</dbReference>
<evidence type="ECO:0000256" key="1">
    <source>
        <dbReference type="SAM" id="Phobius"/>
    </source>
</evidence>
<evidence type="ECO:0000313" key="2">
    <source>
        <dbReference type="EMBL" id="MBD1222517.1"/>
    </source>
</evidence>
<keyword evidence="1" id="KW-1133">Transmembrane helix</keyword>
<keyword evidence="1" id="KW-0472">Membrane</keyword>
<gene>
    <name evidence="2" type="ORF">IC602_07840</name>
</gene>
<name>A0ABR7VPQ8_VIRHA</name>
<feature type="transmembrane region" description="Helical" evidence="1">
    <location>
        <begin position="6"/>
        <end position="31"/>
    </location>
</feature>
<accession>A0ABR7VPQ8</accession>
<comment type="caution">
    <text evidence="2">The sequence shown here is derived from an EMBL/GenBank/DDBJ whole genome shotgun (WGS) entry which is preliminary data.</text>
</comment>
<keyword evidence="1" id="KW-0812">Transmembrane</keyword>
<evidence type="ECO:0008006" key="4">
    <source>
        <dbReference type="Google" id="ProtNLM"/>
    </source>
</evidence>
<organism evidence="2 3">
    <name type="scientific">Virgibacillus halodenitrificans</name>
    <name type="common">Bacillus halodenitrificans</name>
    <dbReference type="NCBI Taxonomy" id="1482"/>
    <lineage>
        <taxon>Bacteria</taxon>
        <taxon>Bacillati</taxon>
        <taxon>Bacillota</taxon>
        <taxon>Bacilli</taxon>
        <taxon>Bacillales</taxon>
        <taxon>Bacillaceae</taxon>
        <taxon>Virgibacillus</taxon>
    </lineage>
</organism>
<dbReference type="GeneID" id="71516615"/>
<keyword evidence="3" id="KW-1185">Reference proteome</keyword>
<reference evidence="2 3" key="1">
    <citation type="submission" date="2020-09" db="EMBL/GenBank/DDBJ databases">
        <title>Draft Genome Sequences of Oil-Oxidizing Bacteria Halomonas titanicae, Marinobacter lutaoensis, and Virgibacillus halodenitrificans Isolated from Highly Saline Environments.</title>
        <authorList>
            <person name="Grouzdev D.S."/>
            <person name="Sokolova D.S."/>
            <person name="Semenova E.M."/>
            <person name="Borzenkov I.A."/>
            <person name="Bidzhieva S.K."/>
            <person name="Poltaraus A.B."/>
            <person name="Nazina T.N."/>
        </authorList>
    </citation>
    <scope>NUCLEOTIDE SEQUENCE [LARGE SCALE GENOMIC DNA]</scope>
    <source>
        <strain evidence="2 3">VKM B-3472D</strain>
    </source>
</reference>
<proteinExistence type="predicted"/>